<feature type="region of interest" description="Disordered" evidence="1">
    <location>
        <begin position="65"/>
        <end position="104"/>
    </location>
</feature>
<dbReference type="AlphaFoldDB" id="A0ABC8KMB4"/>
<evidence type="ECO:0000256" key="2">
    <source>
        <dbReference type="SAM" id="SignalP"/>
    </source>
</evidence>
<feature type="signal peptide" evidence="2">
    <location>
        <begin position="1"/>
        <end position="29"/>
    </location>
</feature>
<dbReference type="Proteomes" id="UP001642260">
    <property type="component" value="Unassembled WGS sequence"/>
</dbReference>
<keyword evidence="4" id="KW-1185">Reference proteome</keyword>
<proteinExistence type="predicted"/>
<reference evidence="3 4" key="1">
    <citation type="submission" date="2022-03" db="EMBL/GenBank/DDBJ databases">
        <authorList>
            <person name="Macdonald S."/>
            <person name="Ahmed S."/>
            <person name="Newling K."/>
        </authorList>
    </citation>
    <scope>NUCLEOTIDE SEQUENCE [LARGE SCALE GENOMIC DNA]</scope>
</reference>
<feature type="chain" id="PRO_5044878659" description="Glycine-rich protein" evidence="2">
    <location>
        <begin position="30"/>
        <end position="131"/>
    </location>
</feature>
<evidence type="ECO:0008006" key="5">
    <source>
        <dbReference type="Google" id="ProtNLM"/>
    </source>
</evidence>
<keyword evidence="2" id="KW-0732">Signal</keyword>
<evidence type="ECO:0000256" key="1">
    <source>
        <dbReference type="SAM" id="MobiDB-lite"/>
    </source>
</evidence>
<protein>
    <recommendedName>
        <fullName evidence="5">Glycine-rich protein</fullName>
    </recommendedName>
</protein>
<dbReference type="EMBL" id="CAKOAT010286265">
    <property type="protein sequence ID" value="CAH8360364.1"/>
    <property type="molecule type" value="Genomic_DNA"/>
</dbReference>
<evidence type="ECO:0000313" key="3">
    <source>
        <dbReference type="EMBL" id="CAH8360364.1"/>
    </source>
</evidence>
<name>A0ABC8KMB4_ERUVS</name>
<accession>A0ABC8KMB4</accession>
<feature type="compositionally biased region" description="Gly residues" evidence="1">
    <location>
        <begin position="65"/>
        <end position="100"/>
    </location>
</feature>
<sequence>MATRKSNKPMAQVLLLLLAFHIHIQTVGSTTENSASLANLKHSSITVNKASSEIDFSVWRRELRSGGGGGGGRGGGGGSSGGRGGGSVSRGGGSNVGTGTSGKSSGDCLKQYGLFNSLLFIGLLGYLVGMC</sequence>
<comment type="caution">
    <text evidence="3">The sequence shown here is derived from an EMBL/GenBank/DDBJ whole genome shotgun (WGS) entry which is preliminary data.</text>
</comment>
<evidence type="ECO:0000313" key="4">
    <source>
        <dbReference type="Proteomes" id="UP001642260"/>
    </source>
</evidence>
<organism evidence="3 4">
    <name type="scientific">Eruca vesicaria subsp. sativa</name>
    <name type="common">Garden rocket</name>
    <name type="synonym">Eruca sativa</name>
    <dbReference type="NCBI Taxonomy" id="29727"/>
    <lineage>
        <taxon>Eukaryota</taxon>
        <taxon>Viridiplantae</taxon>
        <taxon>Streptophyta</taxon>
        <taxon>Embryophyta</taxon>
        <taxon>Tracheophyta</taxon>
        <taxon>Spermatophyta</taxon>
        <taxon>Magnoliopsida</taxon>
        <taxon>eudicotyledons</taxon>
        <taxon>Gunneridae</taxon>
        <taxon>Pentapetalae</taxon>
        <taxon>rosids</taxon>
        <taxon>malvids</taxon>
        <taxon>Brassicales</taxon>
        <taxon>Brassicaceae</taxon>
        <taxon>Brassiceae</taxon>
        <taxon>Eruca</taxon>
    </lineage>
</organism>
<gene>
    <name evidence="3" type="ORF">ERUC_LOCUS26120</name>
</gene>